<dbReference type="RefSeq" id="WP_014342377.1">
    <property type="nucleotide sequence ID" value="NC_016843.1"/>
</dbReference>
<keyword evidence="10 14" id="KW-0573">Peptidoglycan synthesis</keyword>
<feature type="domain" description="Mur ligase central" evidence="17">
    <location>
        <begin position="120"/>
        <end position="302"/>
    </location>
</feature>
<keyword evidence="11 14" id="KW-0131">Cell cycle</keyword>
<dbReference type="GO" id="GO:0051301">
    <property type="term" value="P:cell division"/>
    <property type="evidence" value="ECO:0007669"/>
    <property type="project" value="UniProtKB-KW"/>
</dbReference>
<keyword evidence="8 14" id="KW-0067">ATP-binding</keyword>
<comment type="function">
    <text evidence="14">Cell wall formation.</text>
</comment>
<keyword evidence="4 14" id="KW-0963">Cytoplasm</keyword>
<dbReference type="HAMAP" id="MF_00046">
    <property type="entry name" value="MurC"/>
    <property type="match status" value="1"/>
</dbReference>
<keyword evidence="9 14" id="KW-0133">Cell shape</keyword>
<organism evidence="18 19">
    <name type="scientific">Treponema pallidum subsp. pertenue (strain Gauthier)</name>
    <dbReference type="NCBI Taxonomy" id="491080"/>
    <lineage>
        <taxon>Bacteria</taxon>
        <taxon>Pseudomonadati</taxon>
        <taxon>Spirochaetota</taxon>
        <taxon>Spirochaetia</taxon>
        <taxon>Spirochaetales</taxon>
        <taxon>Treponemataceae</taxon>
        <taxon>Treponema</taxon>
    </lineage>
</organism>
<dbReference type="InterPro" id="IPR013221">
    <property type="entry name" value="Mur_ligase_cen"/>
</dbReference>
<comment type="subcellular location">
    <subcellularLocation>
        <location evidence="1 14">Cytoplasm</location>
    </subcellularLocation>
</comment>
<comment type="similarity">
    <text evidence="14">Belongs to the MurCDEF family.</text>
</comment>
<dbReference type="NCBIfam" id="TIGR01082">
    <property type="entry name" value="murC"/>
    <property type="match status" value="1"/>
</dbReference>
<feature type="binding site" evidence="14">
    <location>
        <begin position="122"/>
        <end position="128"/>
    </location>
    <ligand>
        <name>ATP</name>
        <dbReference type="ChEBI" id="CHEBI:30616"/>
    </ligand>
</feature>
<dbReference type="Gene3D" id="3.40.1190.10">
    <property type="entry name" value="Mur-like, catalytic domain"/>
    <property type="match status" value="1"/>
</dbReference>
<proteinExistence type="inferred from homology"/>
<evidence type="ECO:0000256" key="6">
    <source>
        <dbReference type="ARBA" id="ARBA00022618"/>
    </source>
</evidence>
<keyword evidence="6 14" id="KW-0132">Cell division</keyword>
<dbReference type="GO" id="GO:0008763">
    <property type="term" value="F:UDP-N-acetylmuramate-L-alanine ligase activity"/>
    <property type="evidence" value="ECO:0007669"/>
    <property type="project" value="UniProtKB-UniRule"/>
</dbReference>
<dbReference type="Proteomes" id="UP000008192">
    <property type="component" value="Chromosome"/>
</dbReference>
<dbReference type="PANTHER" id="PTHR43445:SF3">
    <property type="entry name" value="UDP-N-ACETYLMURAMATE--L-ALANINE LIGASE"/>
    <property type="match status" value="1"/>
</dbReference>
<keyword evidence="5 14" id="KW-0436">Ligase</keyword>
<name>A0AAU8Q7M2_TREPG</name>
<evidence type="ECO:0000313" key="18">
    <source>
        <dbReference type="EMBL" id="AEZ59593.1"/>
    </source>
</evidence>
<evidence type="ECO:0000259" key="16">
    <source>
        <dbReference type="Pfam" id="PF02875"/>
    </source>
</evidence>
<dbReference type="Pfam" id="PF02875">
    <property type="entry name" value="Mur_ligase_C"/>
    <property type="match status" value="1"/>
</dbReference>
<reference evidence="19" key="1">
    <citation type="journal article" date="2012" name="PLoS Negl. Trop. Dis.">
        <title>Whole genome sequences of three Treponema pallidum ssp. pertenue strains: yaws and syphilis treponemes differ in less than 0.2% of the genome sequence.</title>
        <authorList>
            <person name="Cejkova D."/>
            <person name="Zobanikova M."/>
            <person name="Chen L."/>
            <person name="Pospisilova P."/>
            <person name="Strouhal M."/>
            <person name="Qin X."/>
            <person name="Mikalova L."/>
            <person name="Norris S.J."/>
            <person name="Muzny D.M."/>
            <person name="Gibbs R.A."/>
            <person name="Fulton L.L."/>
            <person name="Sodergren E."/>
            <person name="Weinstock G.M."/>
            <person name="Smajs D."/>
        </authorList>
    </citation>
    <scope>NUCLEOTIDE SEQUENCE [LARGE SCALE GENOMIC DNA]</scope>
    <source>
        <strain evidence="19">Gauthier</strain>
    </source>
</reference>
<keyword evidence="12 14" id="KW-0961">Cell wall biogenesis/degradation</keyword>
<feature type="domain" description="Mur ligase N-terminal catalytic" evidence="15">
    <location>
        <begin position="14"/>
        <end position="114"/>
    </location>
</feature>
<evidence type="ECO:0000256" key="8">
    <source>
        <dbReference type="ARBA" id="ARBA00022840"/>
    </source>
</evidence>
<feature type="domain" description="Mur ligase C-terminal" evidence="16">
    <location>
        <begin position="333"/>
        <end position="464"/>
    </location>
</feature>
<comment type="pathway">
    <text evidence="2 14">Cell wall biogenesis; peptidoglycan biosynthesis.</text>
</comment>
<dbReference type="InterPro" id="IPR050061">
    <property type="entry name" value="MurCDEF_pg_biosynth"/>
</dbReference>
<gene>
    <name evidence="14 18" type="primary">murC</name>
    <name evidence="18" type="ordered locus">TPEGAU_0341</name>
</gene>
<evidence type="ECO:0000256" key="3">
    <source>
        <dbReference type="ARBA" id="ARBA00012211"/>
    </source>
</evidence>
<dbReference type="GO" id="GO:0008360">
    <property type="term" value="P:regulation of cell shape"/>
    <property type="evidence" value="ECO:0007669"/>
    <property type="project" value="UniProtKB-KW"/>
</dbReference>
<evidence type="ECO:0000256" key="1">
    <source>
        <dbReference type="ARBA" id="ARBA00004496"/>
    </source>
</evidence>
<protein>
    <recommendedName>
        <fullName evidence="3 14">UDP-N-acetylmuramate--L-alanine ligase</fullName>
        <ecNumber evidence="3 14">6.3.2.8</ecNumber>
    </recommendedName>
    <alternativeName>
        <fullName evidence="14">UDP-N-acetylmuramoyl-L-alanine synthetase</fullName>
    </alternativeName>
</protein>
<dbReference type="InterPro" id="IPR005758">
    <property type="entry name" value="UDP-N-AcMur_Ala_ligase_MurC"/>
</dbReference>
<dbReference type="EC" id="6.3.2.8" evidence="3 14"/>
<accession>A0AAU8Q7M2</accession>
<dbReference type="KEGG" id="tpg:TPEGAU_0341"/>
<dbReference type="SUPFAM" id="SSF51984">
    <property type="entry name" value="MurCD N-terminal domain"/>
    <property type="match status" value="1"/>
</dbReference>
<evidence type="ECO:0000259" key="15">
    <source>
        <dbReference type="Pfam" id="PF01225"/>
    </source>
</evidence>
<dbReference type="InterPro" id="IPR000713">
    <property type="entry name" value="Mur_ligase_N"/>
</dbReference>
<dbReference type="GO" id="GO:0009252">
    <property type="term" value="P:peptidoglycan biosynthetic process"/>
    <property type="evidence" value="ECO:0007669"/>
    <property type="project" value="UniProtKB-UniRule"/>
</dbReference>
<sequence length="481" mass="53732">MKRGTLPKDVSGIKIHMIGIKGTGMSALAELLCARGARVSGSDVADVFYTDRILARLGVPVRTPFSCQNLADAPDVVIHSAAYVPEENDELAEAYRRGIPTLTYPEALGDISCARFSCGIAGVHGKTTTTAMIAQMVKELRLDASVLVGSAVSGNNDSCVVLNGDTFFIAETCEYRRHFLHFHPQKIVLTSVEHDHQDYYSSYEDILAAYFHYIDRLPQFGELFYCVDDQGVREVVQLAFFSRPDLVYVPYGERAWGDYGVSIHGVQDRKISFSLRGFAGEFYVALPGEHSVLNATGALALALSLVKKQYGEVTVEHLTALRKVLALFQGCRRRSEVLGEVRGILFMDDYGHHPTAIKKTLRGLKTFFPERRIVVDFMSHTYSRTAALLTEFAESFQDADVVILHEIYASAREVYQGEVNGEHLFELAKRKHRRVYYYEAVMQAVPFLQAELKEGDLFVTLGAGDNCKLGEVLFNYFKEEV</sequence>
<dbReference type="AlphaFoldDB" id="A0AAU8Q7M2"/>
<dbReference type="SUPFAM" id="SSF53623">
    <property type="entry name" value="MurD-like peptide ligases, catalytic domain"/>
    <property type="match status" value="1"/>
</dbReference>
<evidence type="ECO:0000256" key="2">
    <source>
        <dbReference type="ARBA" id="ARBA00004752"/>
    </source>
</evidence>
<dbReference type="Pfam" id="PF08245">
    <property type="entry name" value="Mur_ligase_M"/>
    <property type="match status" value="1"/>
</dbReference>
<evidence type="ECO:0000256" key="7">
    <source>
        <dbReference type="ARBA" id="ARBA00022741"/>
    </source>
</evidence>
<dbReference type="SUPFAM" id="SSF53244">
    <property type="entry name" value="MurD-like peptide ligases, peptide-binding domain"/>
    <property type="match status" value="1"/>
</dbReference>
<evidence type="ECO:0000256" key="4">
    <source>
        <dbReference type="ARBA" id="ARBA00022490"/>
    </source>
</evidence>
<evidence type="ECO:0000256" key="12">
    <source>
        <dbReference type="ARBA" id="ARBA00023316"/>
    </source>
</evidence>
<dbReference type="InterPro" id="IPR004101">
    <property type="entry name" value="Mur_ligase_C"/>
</dbReference>
<evidence type="ECO:0000256" key="13">
    <source>
        <dbReference type="ARBA" id="ARBA00047833"/>
    </source>
</evidence>
<evidence type="ECO:0000313" key="19">
    <source>
        <dbReference type="Proteomes" id="UP000008192"/>
    </source>
</evidence>
<dbReference type="GO" id="GO:0005524">
    <property type="term" value="F:ATP binding"/>
    <property type="evidence" value="ECO:0007669"/>
    <property type="project" value="UniProtKB-UniRule"/>
</dbReference>
<evidence type="ECO:0000256" key="11">
    <source>
        <dbReference type="ARBA" id="ARBA00023306"/>
    </source>
</evidence>
<dbReference type="GO" id="GO:0071555">
    <property type="term" value="P:cell wall organization"/>
    <property type="evidence" value="ECO:0007669"/>
    <property type="project" value="UniProtKB-KW"/>
</dbReference>
<evidence type="ECO:0000256" key="5">
    <source>
        <dbReference type="ARBA" id="ARBA00022598"/>
    </source>
</evidence>
<dbReference type="Gene3D" id="3.40.50.720">
    <property type="entry name" value="NAD(P)-binding Rossmann-like Domain"/>
    <property type="match status" value="1"/>
</dbReference>
<dbReference type="Gene3D" id="3.90.190.20">
    <property type="entry name" value="Mur ligase, C-terminal domain"/>
    <property type="match status" value="1"/>
</dbReference>
<dbReference type="GO" id="GO:0005737">
    <property type="term" value="C:cytoplasm"/>
    <property type="evidence" value="ECO:0007669"/>
    <property type="project" value="UniProtKB-SubCell"/>
</dbReference>
<dbReference type="InterPro" id="IPR036565">
    <property type="entry name" value="Mur-like_cat_sf"/>
</dbReference>
<evidence type="ECO:0000256" key="14">
    <source>
        <dbReference type="HAMAP-Rule" id="MF_00046"/>
    </source>
</evidence>
<evidence type="ECO:0000256" key="9">
    <source>
        <dbReference type="ARBA" id="ARBA00022960"/>
    </source>
</evidence>
<keyword evidence="7 14" id="KW-0547">Nucleotide-binding</keyword>
<dbReference type="InterPro" id="IPR036615">
    <property type="entry name" value="Mur_ligase_C_dom_sf"/>
</dbReference>
<dbReference type="EMBL" id="CP002376">
    <property type="protein sequence ID" value="AEZ59593.1"/>
    <property type="molecule type" value="Genomic_DNA"/>
</dbReference>
<dbReference type="Pfam" id="PF01225">
    <property type="entry name" value="Mur_ligase"/>
    <property type="match status" value="1"/>
</dbReference>
<evidence type="ECO:0000259" key="17">
    <source>
        <dbReference type="Pfam" id="PF08245"/>
    </source>
</evidence>
<dbReference type="PANTHER" id="PTHR43445">
    <property type="entry name" value="UDP-N-ACETYLMURAMATE--L-ALANINE LIGASE-RELATED"/>
    <property type="match status" value="1"/>
</dbReference>
<evidence type="ECO:0000256" key="10">
    <source>
        <dbReference type="ARBA" id="ARBA00022984"/>
    </source>
</evidence>
<comment type="catalytic activity">
    <reaction evidence="13 14">
        <text>UDP-N-acetyl-alpha-D-muramate + L-alanine + ATP = UDP-N-acetyl-alpha-D-muramoyl-L-alanine + ADP + phosphate + H(+)</text>
        <dbReference type="Rhea" id="RHEA:23372"/>
        <dbReference type="ChEBI" id="CHEBI:15378"/>
        <dbReference type="ChEBI" id="CHEBI:30616"/>
        <dbReference type="ChEBI" id="CHEBI:43474"/>
        <dbReference type="ChEBI" id="CHEBI:57972"/>
        <dbReference type="ChEBI" id="CHEBI:70757"/>
        <dbReference type="ChEBI" id="CHEBI:83898"/>
        <dbReference type="ChEBI" id="CHEBI:456216"/>
        <dbReference type="EC" id="6.3.2.8"/>
    </reaction>
</comment>